<proteinExistence type="predicted"/>
<accession>A0A919R2F4</accession>
<reference evidence="1" key="1">
    <citation type="submission" date="2021-01" db="EMBL/GenBank/DDBJ databases">
        <title>Whole genome shotgun sequence of Sphaerisporangium rufum NBRC 109079.</title>
        <authorList>
            <person name="Komaki H."/>
            <person name="Tamura T."/>
        </authorList>
    </citation>
    <scope>NUCLEOTIDE SEQUENCE</scope>
    <source>
        <strain evidence="1">NBRC 109079</strain>
    </source>
</reference>
<protein>
    <submittedName>
        <fullName evidence="1">Uncharacterized protein</fullName>
    </submittedName>
</protein>
<evidence type="ECO:0000313" key="2">
    <source>
        <dbReference type="Proteomes" id="UP000655287"/>
    </source>
</evidence>
<name>A0A919R2F4_9ACTN</name>
<dbReference type="RefSeq" id="WP_203983922.1">
    <property type="nucleotide sequence ID" value="NZ_BOOU01000032.1"/>
</dbReference>
<gene>
    <name evidence="1" type="ORF">Sru01_21430</name>
</gene>
<organism evidence="1 2">
    <name type="scientific">Sphaerisporangium rufum</name>
    <dbReference type="NCBI Taxonomy" id="1381558"/>
    <lineage>
        <taxon>Bacteria</taxon>
        <taxon>Bacillati</taxon>
        <taxon>Actinomycetota</taxon>
        <taxon>Actinomycetes</taxon>
        <taxon>Streptosporangiales</taxon>
        <taxon>Streptosporangiaceae</taxon>
        <taxon>Sphaerisporangium</taxon>
    </lineage>
</organism>
<comment type="caution">
    <text evidence="1">The sequence shown here is derived from an EMBL/GenBank/DDBJ whole genome shotgun (WGS) entry which is preliminary data.</text>
</comment>
<dbReference type="EMBL" id="BOOU01000032">
    <property type="protein sequence ID" value="GII77161.1"/>
    <property type="molecule type" value="Genomic_DNA"/>
</dbReference>
<keyword evidence="2" id="KW-1185">Reference proteome</keyword>
<sequence length="216" mass="21999">MDDSALPATIRQALTTTTAGASGVARLVVAGLLEIGDDAARRAATADLLLRRLPGYAPIWHIAAAARGAGWADALRAIRADLDRSVEDSVATALAWLAARPGPVLSAPSSSVVARVLDRLPAPAADGPPVALAGADAIGPDAVLNIAGTRDLARRHPTLVVTTSLKLVPAAVFATLGSPAFERIPLAEFAGVVLDGELLDPADAGRRAAGRGPLRR</sequence>
<dbReference type="Proteomes" id="UP000655287">
    <property type="component" value="Unassembled WGS sequence"/>
</dbReference>
<evidence type="ECO:0000313" key="1">
    <source>
        <dbReference type="EMBL" id="GII77161.1"/>
    </source>
</evidence>
<dbReference type="AlphaFoldDB" id="A0A919R2F4"/>